<protein>
    <recommendedName>
        <fullName evidence="4">27 kDa hemolymph protein</fullName>
    </recommendedName>
</protein>
<feature type="chain" id="PRO_5041423640" description="27 kDa hemolymph protein" evidence="1">
    <location>
        <begin position="20"/>
        <end position="239"/>
    </location>
</feature>
<feature type="signal peptide" evidence="1">
    <location>
        <begin position="1"/>
        <end position="19"/>
    </location>
</feature>
<name>A0AA38IQ35_9CUCU</name>
<gene>
    <name evidence="2" type="ORF">Zmor_011414</name>
</gene>
<comment type="caution">
    <text evidence="2">The sequence shown here is derived from an EMBL/GenBank/DDBJ whole genome shotgun (WGS) entry which is preliminary data.</text>
</comment>
<dbReference type="EMBL" id="JALNTZ010000003">
    <property type="protein sequence ID" value="KAJ3659740.1"/>
    <property type="molecule type" value="Genomic_DNA"/>
</dbReference>
<evidence type="ECO:0008006" key="4">
    <source>
        <dbReference type="Google" id="ProtNLM"/>
    </source>
</evidence>
<proteinExistence type="predicted"/>
<evidence type="ECO:0000313" key="3">
    <source>
        <dbReference type="Proteomes" id="UP001168821"/>
    </source>
</evidence>
<accession>A0AA38IQ35</accession>
<evidence type="ECO:0000313" key="2">
    <source>
        <dbReference type="EMBL" id="KAJ3659740.1"/>
    </source>
</evidence>
<keyword evidence="3" id="KW-1185">Reference proteome</keyword>
<dbReference type="Proteomes" id="UP001168821">
    <property type="component" value="Unassembled WGS sequence"/>
</dbReference>
<reference evidence="2" key="1">
    <citation type="journal article" date="2023" name="G3 (Bethesda)">
        <title>Whole genome assemblies of Zophobas morio and Tenebrio molitor.</title>
        <authorList>
            <person name="Kaur S."/>
            <person name="Stinson S.A."/>
            <person name="diCenzo G.C."/>
        </authorList>
    </citation>
    <scope>NUCLEOTIDE SEQUENCE</scope>
    <source>
        <strain evidence="2">QUZm001</strain>
    </source>
</reference>
<evidence type="ECO:0000256" key="1">
    <source>
        <dbReference type="SAM" id="SignalP"/>
    </source>
</evidence>
<organism evidence="2 3">
    <name type="scientific">Zophobas morio</name>
    <dbReference type="NCBI Taxonomy" id="2755281"/>
    <lineage>
        <taxon>Eukaryota</taxon>
        <taxon>Metazoa</taxon>
        <taxon>Ecdysozoa</taxon>
        <taxon>Arthropoda</taxon>
        <taxon>Hexapoda</taxon>
        <taxon>Insecta</taxon>
        <taxon>Pterygota</taxon>
        <taxon>Neoptera</taxon>
        <taxon>Endopterygota</taxon>
        <taxon>Coleoptera</taxon>
        <taxon>Polyphaga</taxon>
        <taxon>Cucujiformia</taxon>
        <taxon>Tenebrionidae</taxon>
        <taxon>Zophobas</taxon>
    </lineage>
</organism>
<keyword evidence="1" id="KW-0732">Signal</keyword>
<dbReference type="AlphaFoldDB" id="A0AA38IQ35"/>
<sequence length="239" mass="27365">MKYFLLFFAVAIHISGGWSESGLNLTAQITRARNAYLDLMKEKCYQNSTEEYQRFAELMDNATKCIHATAGPMVATPLKTLKDNIQSCVNEFIEELEECLPEDAKDWPQLSFDTMYSLLDFMYENKEEIFSPKVRTYLQKCGEDFQKDGVPPELAKCMNFSTALDVKTSCQELRDMEKCFMEPVNKRCPGDESIEKLKMGFLEALKEPCAEYDVTENPVDNVFTLLAPYAPPNMNPDLM</sequence>